<dbReference type="Pfam" id="PF00270">
    <property type="entry name" value="DEAD"/>
    <property type="match status" value="1"/>
</dbReference>
<dbReference type="Gene3D" id="3.40.50.300">
    <property type="entry name" value="P-loop containing nucleotide triphosphate hydrolases"/>
    <property type="match status" value="1"/>
</dbReference>
<dbReference type="PROSITE" id="PS51192">
    <property type="entry name" value="HELICASE_ATP_BIND_1"/>
    <property type="match status" value="1"/>
</dbReference>
<evidence type="ECO:0000313" key="6">
    <source>
        <dbReference type="EMBL" id="SVB27702.1"/>
    </source>
</evidence>
<feature type="domain" description="Helicase ATP-binding" evidence="5">
    <location>
        <begin position="42"/>
        <end position="139"/>
    </location>
</feature>
<dbReference type="GO" id="GO:0004386">
    <property type="term" value="F:helicase activity"/>
    <property type="evidence" value="ECO:0007669"/>
    <property type="project" value="UniProtKB-KW"/>
</dbReference>
<dbReference type="SUPFAM" id="SSF52540">
    <property type="entry name" value="P-loop containing nucleoside triphosphate hydrolases"/>
    <property type="match status" value="1"/>
</dbReference>
<keyword evidence="2" id="KW-0378">Hydrolase</keyword>
<keyword evidence="3" id="KW-0347">Helicase</keyword>
<keyword evidence="4" id="KW-0067">ATP-binding</keyword>
<evidence type="ECO:0000259" key="5">
    <source>
        <dbReference type="PROSITE" id="PS51192"/>
    </source>
</evidence>
<feature type="non-terminal residue" evidence="6">
    <location>
        <position position="1"/>
    </location>
</feature>
<dbReference type="InterPro" id="IPR050474">
    <property type="entry name" value="Hel308_SKI2-like"/>
</dbReference>
<protein>
    <recommendedName>
        <fullName evidence="5">Helicase ATP-binding domain-containing protein</fullName>
    </recommendedName>
</protein>
<dbReference type="GO" id="GO:0003676">
    <property type="term" value="F:nucleic acid binding"/>
    <property type="evidence" value="ECO:0007669"/>
    <property type="project" value="InterPro"/>
</dbReference>
<dbReference type="InterPro" id="IPR011545">
    <property type="entry name" value="DEAD/DEAH_box_helicase_dom"/>
</dbReference>
<evidence type="ECO:0000256" key="2">
    <source>
        <dbReference type="ARBA" id="ARBA00022801"/>
    </source>
</evidence>
<dbReference type="GO" id="GO:0005524">
    <property type="term" value="F:ATP binding"/>
    <property type="evidence" value="ECO:0007669"/>
    <property type="project" value="UniProtKB-KW"/>
</dbReference>
<dbReference type="InterPro" id="IPR014001">
    <property type="entry name" value="Helicase_ATP-bd"/>
</dbReference>
<evidence type="ECO:0000256" key="4">
    <source>
        <dbReference type="ARBA" id="ARBA00022840"/>
    </source>
</evidence>
<gene>
    <name evidence="6" type="ORF">METZ01_LOCUS180556</name>
</gene>
<sequence length="139" mass="14761">VTQSAGPPSRRLEDLGLDGRLVSMLRDDWGIEELFPPQAEALPHALSGRNVMLTIPTASGKSLVAHLAIVHRLTNDLEGARALYVVPLKALATEKVAELREIASAVGLRVGLAIGDRGGETGMIEEADILVCTSEKLDS</sequence>
<evidence type="ECO:0000256" key="1">
    <source>
        <dbReference type="ARBA" id="ARBA00022741"/>
    </source>
</evidence>
<dbReference type="PANTHER" id="PTHR47961">
    <property type="entry name" value="DNA POLYMERASE THETA, PUTATIVE (AFU_ORTHOLOGUE AFUA_1G05260)-RELATED"/>
    <property type="match status" value="1"/>
</dbReference>
<dbReference type="EMBL" id="UINC01035386">
    <property type="protein sequence ID" value="SVB27702.1"/>
    <property type="molecule type" value="Genomic_DNA"/>
</dbReference>
<accession>A0A382CPH7</accession>
<dbReference type="InterPro" id="IPR027417">
    <property type="entry name" value="P-loop_NTPase"/>
</dbReference>
<feature type="non-terminal residue" evidence="6">
    <location>
        <position position="139"/>
    </location>
</feature>
<dbReference type="AlphaFoldDB" id="A0A382CPH7"/>
<dbReference type="GO" id="GO:0016787">
    <property type="term" value="F:hydrolase activity"/>
    <property type="evidence" value="ECO:0007669"/>
    <property type="project" value="UniProtKB-KW"/>
</dbReference>
<name>A0A382CPH7_9ZZZZ</name>
<organism evidence="6">
    <name type="scientific">marine metagenome</name>
    <dbReference type="NCBI Taxonomy" id="408172"/>
    <lineage>
        <taxon>unclassified sequences</taxon>
        <taxon>metagenomes</taxon>
        <taxon>ecological metagenomes</taxon>
    </lineage>
</organism>
<keyword evidence="1" id="KW-0547">Nucleotide-binding</keyword>
<dbReference type="PANTHER" id="PTHR47961:SF6">
    <property type="entry name" value="DNA-DIRECTED DNA POLYMERASE"/>
    <property type="match status" value="1"/>
</dbReference>
<proteinExistence type="predicted"/>
<evidence type="ECO:0000256" key="3">
    <source>
        <dbReference type="ARBA" id="ARBA00022806"/>
    </source>
</evidence>
<reference evidence="6" key="1">
    <citation type="submission" date="2018-05" db="EMBL/GenBank/DDBJ databases">
        <authorList>
            <person name="Lanie J.A."/>
            <person name="Ng W.-L."/>
            <person name="Kazmierczak K.M."/>
            <person name="Andrzejewski T.M."/>
            <person name="Davidsen T.M."/>
            <person name="Wayne K.J."/>
            <person name="Tettelin H."/>
            <person name="Glass J.I."/>
            <person name="Rusch D."/>
            <person name="Podicherti R."/>
            <person name="Tsui H.-C.T."/>
            <person name="Winkler M.E."/>
        </authorList>
    </citation>
    <scope>NUCLEOTIDE SEQUENCE</scope>
</reference>